<feature type="domain" description="HTH tetR-type" evidence="5">
    <location>
        <begin position="23"/>
        <end position="83"/>
    </location>
</feature>
<gene>
    <name evidence="7" type="ORF">DLM65_13070</name>
    <name evidence="6" type="ORF">JF886_06620</name>
</gene>
<feature type="DNA-binding region" description="H-T-H motif" evidence="4">
    <location>
        <begin position="46"/>
        <end position="65"/>
    </location>
</feature>
<comment type="caution">
    <text evidence="7">The sequence shown here is derived from an EMBL/GenBank/DDBJ whole genome shotgun (WGS) entry which is preliminary data.</text>
</comment>
<evidence type="ECO:0000256" key="1">
    <source>
        <dbReference type="ARBA" id="ARBA00023015"/>
    </source>
</evidence>
<dbReference type="AlphaFoldDB" id="A0A2W5Z6D5"/>
<evidence type="ECO:0000313" key="8">
    <source>
        <dbReference type="Proteomes" id="UP000248724"/>
    </source>
</evidence>
<keyword evidence="3" id="KW-0804">Transcription</keyword>
<keyword evidence="2 4" id="KW-0238">DNA-binding</keyword>
<evidence type="ECO:0000256" key="4">
    <source>
        <dbReference type="PROSITE-ProRule" id="PRU00335"/>
    </source>
</evidence>
<accession>A0A2W5Z6D5</accession>
<dbReference type="PANTHER" id="PTHR30055">
    <property type="entry name" value="HTH-TYPE TRANSCRIPTIONAL REGULATOR RUTR"/>
    <property type="match status" value="1"/>
</dbReference>
<dbReference type="PANTHER" id="PTHR30055:SF234">
    <property type="entry name" value="HTH-TYPE TRANSCRIPTIONAL REGULATOR BETI"/>
    <property type="match status" value="1"/>
</dbReference>
<dbReference type="EMBL" id="QHBU01000257">
    <property type="protein sequence ID" value="PZR78435.1"/>
    <property type="molecule type" value="Genomic_DNA"/>
</dbReference>
<dbReference type="GO" id="GO:0000976">
    <property type="term" value="F:transcription cis-regulatory region binding"/>
    <property type="evidence" value="ECO:0007669"/>
    <property type="project" value="TreeGrafter"/>
</dbReference>
<dbReference type="InterPro" id="IPR050109">
    <property type="entry name" value="HTH-type_TetR-like_transc_reg"/>
</dbReference>
<dbReference type="InterPro" id="IPR036271">
    <property type="entry name" value="Tet_transcr_reg_TetR-rel_C_sf"/>
</dbReference>
<evidence type="ECO:0000256" key="3">
    <source>
        <dbReference type="ARBA" id="ARBA00023163"/>
    </source>
</evidence>
<organism evidence="7 8">
    <name type="scientific">Candidatus Aeolococcus gillhamiae</name>
    <dbReference type="NCBI Taxonomy" id="3127015"/>
    <lineage>
        <taxon>Bacteria</taxon>
        <taxon>Bacillati</taxon>
        <taxon>Candidatus Dormiibacterota</taxon>
        <taxon>Candidatus Dormibacteria</taxon>
        <taxon>Candidatus Aeolococcales</taxon>
        <taxon>Candidatus Aeolococcaceae</taxon>
        <taxon>Candidatus Aeolococcus</taxon>
    </lineage>
</organism>
<evidence type="ECO:0000259" key="5">
    <source>
        <dbReference type="PROSITE" id="PS50977"/>
    </source>
</evidence>
<dbReference type="Gene3D" id="1.10.357.10">
    <property type="entry name" value="Tetracycline Repressor, domain 2"/>
    <property type="match status" value="1"/>
</dbReference>
<accession>A0A934K1M6</accession>
<dbReference type="PROSITE" id="PS50977">
    <property type="entry name" value="HTH_TETR_2"/>
    <property type="match status" value="1"/>
</dbReference>
<evidence type="ECO:0000256" key="2">
    <source>
        <dbReference type="ARBA" id="ARBA00023125"/>
    </source>
</evidence>
<evidence type="ECO:0000313" key="7">
    <source>
        <dbReference type="EMBL" id="PZR78435.1"/>
    </source>
</evidence>
<dbReference type="Proteomes" id="UP000248724">
    <property type="component" value="Unassembled WGS sequence"/>
</dbReference>
<dbReference type="SUPFAM" id="SSF48498">
    <property type="entry name" value="Tetracyclin repressor-like, C-terminal domain"/>
    <property type="match status" value="1"/>
</dbReference>
<dbReference type="SUPFAM" id="SSF46689">
    <property type="entry name" value="Homeodomain-like"/>
    <property type="match status" value="1"/>
</dbReference>
<reference evidence="6 9" key="3">
    <citation type="submission" date="2020-10" db="EMBL/GenBank/DDBJ databases">
        <title>Ca. Dormibacterota MAGs.</title>
        <authorList>
            <person name="Montgomery K."/>
        </authorList>
    </citation>
    <scope>NUCLEOTIDE SEQUENCE [LARGE SCALE GENOMIC DNA]</scope>
    <source>
        <strain evidence="6">SC8812_S17_18</strain>
    </source>
</reference>
<dbReference type="GO" id="GO:0003700">
    <property type="term" value="F:DNA-binding transcription factor activity"/>
    <property type="evidence" value="ECO:0007669"/>
    <property type="project" value="TreeGrafter"/>
</dbReference>
<dbReference type="Proteomes" id="UP000606991">
    <property type="component" value="Unassembled WGS sequence"/>
</dbReference>
<reference evidence="7 8" key="1">
    <citation type="journal article" date="2017" name="Nature">
        <title>Atmospheric trace gases support primary production in Antarctic desert surface soil.</title>
        <authorList>
            <person name="Ji M."/>
            <person name="Greening C."/>
            <person name="Vanwonterghem I."/>
            <person name="Carere C.R."/>
            <person name="Bay S.K."/>
            <person name="Steen J.A."/>
            <person name="Montgomery K."/>
            <person name="Lines T."/>
            <person name="Beardall J."/>
            <person name="van Dorst J."/>
            <person name="Snape I."/>
            <person name="Stott M.B."/>
            <person name="Hugenholtz P."/>
            <person name="Ferrari B.C."/>
        </authorList>
    </citation>
    <scope>NUCLEOTIDE SEQUENCE [LARGE SCALE GENOMIC DNA]</scope>
    <source>
        <strain evidence="7">RRmetagenome_bin12</strain>
    </source>
</reference>
<evidence type="ECO:0000313" key="9">
    <source>
        <dbReference type="Proteomes" id="UP000606991"/>
    </source>
</evidence>
<dbReference type="EMBL" id="JAEKNS010000073">
    <property type="protein sequence ID" value="MBJ7594526.1"/>
    <property type="molecule type" value="Genomic_DNA"/>
</dbReference>
<dbReference type="RefSeq" id="WP_337310812.1">
    <property type="nucleotide sequence ID" value="NZ_JAEKNS010000073.1"/>
</dbReference>
<sequence length="214" mass="23146">MSTAGLGVKRRTYDASRRREEATRRRAAVIAAAERRFLADGYAATTIATVAADAGVSVDTIYKAFGGKPGLVRALWHAALEGVGPVAAERRSDELQARERDPRAVIRGWGAFTAEIAPRATPLLLLIRAAAGTDPEARALLDELDGERLRRMSANARRLRAGGHLRAGVTLAAATDVLWTYSSAELCELLVQRRGWPPERYGRFIAVAMIAALL</sequence>
<dbReference type="Pfam" id="PF00440">
    <property type="entry name" value="TetR_N"/>
    <property type="match status" value="1"/>
</dbReference>
<reference evidence="7" key="2">
    <citation type="submission" date="2018-05" db="EMBL/GenBank/DDBJ databases">
        <authorList>
            <person name="Ferrari B."/>
        </authorList>
    </citation>
    <scope>NUCLEOTIDE SEQUENCE</scope>
    <source>
        <strain evidence="7">RRmetagenome_bin12</strain>
    </source>
</reference>
<protein>
    <submittedName>
        <fullName evidence="6">TetR family transcriptional regulator</fullName>
    </submittedName>
    <submittedName>
        <fullName evidence="7">TetR/AcrR family transcriptional regulator</fullName>
    </submittedName>
</protein>
<proteinExistence type="predicted"/>
<keyword evidence="1" id="KW-0805">Transcription regulation</keyword>
<dbReference type="PRINTS" id="PR00455">
    <property type="entry name" value="HTHTETR"/>
</dbReference>
<name>A0A2W5Z6D5_9BACT</name>
<evidence type="ECO:0000313" key="6">
    <source>
        <dbReference type="EMBL" id="MBJ7594526.1"/>
    </source>
</evidence>
<dbReference type="InterPro" id="IPR001647">
    <property type="entry name" value="HTH_TetR"/>
</dbReference>
<dbReference type="InterPro" id="IPR009057">
    <property type="entry name" value="Homeodomain-like_sf"/>
</dbReference>